<dbReference type="Pfam" id="PF05656">
    <property type="entry name" value="DUF805"/>
    <property type="match status" value="1"/>
</dbReference>
<feature type="transmembrane region" description="Helical" evidence="1">
    <location>
        <begin position="72"/>
        <end position="92"/>
    </location>
</feature>
<sequence>VNWYLGPLRKYAEFSGRAGRKEYWFFTLWQTGIFLVLAVLTGPIYSIYFLATLLPGISVGVRRLHDINRSGGLMFIGLIPVIGWIILLVLAAQEGTKGPNDYGAEPIEAAS</sequence>
<evidence type="ECO:0008006" key="3">
    <source>
        <dbReference type="Google" id="ProtNLM"/>
    </source>
</evidence>
<keyword evidence="1" id="KW-0812">Transmembrane</keyword>
<evidence type="ECO:0000313" key="2">
    <source>
        <dbReference type="EMBL" id="SVB72875.1"/>
    </source>
</evidence>
<dbReference type="AlphaFoldDB" id="A0A382GDP5"/>
<organism evidence="2">
    <name type="scientific">marine metagenome</name>
    <dbReference type="NCBI Taxonomy" id="408172"/>
    <lineage>
        <taxon>unclassified sequences</taxon>
        <taxon>metagenomes</taxon>
        <taxon>ecological metagenomes</taxon>
    </lineage>
</organism>
<accession>A0A382GDP5</accession>
<gene>
    <name evidence="2" type="ORF">METZ01_LOCUS225729</name>
</gene>
<protein>
    <recommendedName>
        <fullName evidence="3">DUF805 domain-containing protein</fullName>
    </recommendedName>
</protein>
<dbReference type="GO" id="GO:0005886">
    <property type="term" value="C:plasma membrane"/>
    <property type="evidence" value="ECO:0007669"/>
    <property type="project" value="TreeGrafter"/>
</dbReference>
<feature type="transmembrane region" description="Helical" evidence="1">
    <location>
        <begin position="23"/>
        <end position="51"/>
    </location>
</feature>
<feature type="non-terminal residue" evidence="2">
    <location>
        <position position="1"/>
    </location>
</feature>
<evidence type="ECO:0000256" key="1">
    <source>
        <dbReference type="SAM" id="Phobius"/>
    </source>
</evidence>
<dbReference type="PANTHER" id="PTHR34980">
    <property type="entry name" value="INNER MEMBRANE PROTEIN-RELATED-RELATED"/>
    <property type="match status" value="1"/>
</dbReference>
<dbReference type="InterPro" id="IPR008523">
    <property type="entry name" value="DUF805"/>
</dbReference>
<dbReference type="EMBL" id="UINC01054772">
    <property type="protein sequence ID" value="SVB72875.1"/>
    <property type="molecule type" value="Genomic_DNA"/>
</dbReference>
<name>A0A382GDP5_9ZZZZ</name>
<dbReference type="PANTHER" id="PTHR34980:SF2">
    <property type="entry name" value="INNER MEMBRANE PROTEIN YHAH-RELATED"/>
    <property type="match status" value="1"/>
</dbReference>
<reference evidence="2" key="1">
    <citation type="submission" date="2018-05" db="EMBL/GenBank/DDBJ databases">
        <authorList>
            <person name="Lanie J.A."/>
            <person name="Ng W.-L."/>
            <person name="Kazmierczak K.M."/>
            <person name="Andrzejewski T.M."/>
            <person name="Davidsen T.M."/>
            <person name="Wayne K.J."/>
            <person name="Tettelin H."/>
            <person name="Glass J.I."/>
            <person name="Rusch D."/>
            <person name="Podicherti R."/>
            <person name="Tsui H.-C.T."/>
            <person name="Winkler M.E."/>
        </authorList>
    </citation>
    <scope>NUCLEOTIDE SEQUENCE</scope>
</reference>
<proteinExistence type="predicted"/>
<keyword evidence="1" id="KW-0472">Membrane</keyword>
<keyword evidence="1" id="KW-1133">Transmembrane helix</keyword>